<name>A0A667XN11_9TELE</name>
<sequence length="98" mass="11030">VSLSSGICYLSSQVTTIPQFVLTYQKIKSEVSRTERLFLQLKWQLFVLHLTLGLPTWHGRLYSKGCVGLSILSATLGAKLEKLYPCDIFQPNDWVSPA</sequence>
<accession>A0A667XN11</accession>
<dbReference type="AlphaFoldDB" id="A0A667XN11"/>
<reference evidence="1" key="1">
    <citation type="submission" date="2019-06" db="EMBL/GenBank/DDBJ databases">
        <authorList>
            <consortium name="Wellcome Sanger Institute Data Sharing"/>
        </authorList>
    </citation>
    <scope>NUCLEOTIDE SEQUENCE [LARGE SCALE GENOMIC DNA]</scope>
</reference>
<keyword evidence="2" id="KW-1185">Reference proteome</keyword>
<proteinExistence type="predicted"/>
<dbReference type="InParanoid" id="A0A667XN11"/>
<evidence type="ECO:0000313" key="2">
    <source>
        <dbReference type="Proteomes" id="UP000472263"/>
    </source>
</evidence>
<protein>
    <submittedName>
        <fullName evidence="1">Uncharacterized protein</fullName>
    </submittedName>
</protein>
<organism evidence="1 2">
    <name type="scientific">Myripristis murdjan</name>
    <name type="common">pinecone soldierfish</name>
    <dbReference type="NCBI Taxonomy" id="586833"/>
    <lineage>
        <taxon>Eukaryota</taxon>
        <taxon>Metazoa</taxon>
        <taxon>Chordata</taxon>
        <taxon>Craniata</taxon>
        <taxon>Vertebrata</taxon>
        <taxon>Euteleostomi</taxon>
        <taxon>Actinopterygii</taxon>
        <taxon>Neopterygii</taxon>
        <taxon>Teleostei</taxon>
        <taxon>Neoteleostei</taxon>
        <taxon>Acanthomorphata</taxon>
        <taxon>Holocentriformes</taxon>
        <taxon>Holocentridae</taxon>
        <taxon>Myripristis</taxon>
    </lineage>
</organism>
<dbReference type="Ensembl" id="ENSMMDT00005017081.1">
    <property type="protein sequence ID" value="ENSMMDP00005016652.1"/>
    <property type="gene ID" value="ENSMMDG00005008430.1"/>
</dbReference>
<reference evidence="1" key="3">
    <citation type="submission" date="2025-09" db="UniProtKB">
        <authorList>
            <consortium name="Ensembl"/>
        </authorList>
    </citation>
    <scope>IDENTIFICATION</scope>
</reference>
<evidence type="ECO:0000313" key="1">
    <source>
        <dbReference type="Ensembl" id="ENSMMDP00005016652.1"/>
    </source>
</evidence>
<dbReference type="Proteomes" id="UP000472263">
    <property type="component" value="Chromosome 6"/>
</dbReference>
<reference evidence="1" key="2">
    <citation type="submission" date="2025-08" db="UniProtKB">
        <authorList>
            <consortium name="Ensembl"/>
        </authorList>
    </citation>
    <scope>IDENTIFICATION</scope>
</reference>